<feature type="compositionally biased region" description="Basic and acidic residues" evidence="1">
    <location>
        <begin position="1245"/>
        <end position="1257"/>
    </location>
</feature>
<evidence type="ECO:0000256" key="1">
    <source>
        <dbReference type="SAM" id="MobiDB-lite"/>
    </source>
</evidence>
<feature type="compositionally biased region" description="Basic residues" evidence="1">
    <location>
        <begin position="801"/>
        <end position="817"/>
    </location>
</feature>
<reference evidence="2 3" key="1">
    <citation type="journal article" date="2011" name="Proc. Natl. Acad. Sci. U.S.A.">
        <title>Niche of harmful alga Aureococcus anophagefferens revealed through ecogenomics.</title>
        <authorList>
            <person name="Gobler C.J."/>
            <person name="Berry D.L."/>
            <person name="Dyhrman S.T."/>
            <person name="Wilhelm S.W."/>
            <person name="Salamov A."/>
            <person name="Lobanov A.V."/>
            <person name="Zhang Y."/>
            <person name="Collier J.L."/>
            <person name="Wurch L.L."/>
            <person name="Kustka A.B."/>
            <person name="Dill B.D."/>
            <person name="Shah M."/>
            <person name="VerBerkmoes N.C."/>
            <person name="Kuo A."/>
            <person name="Terry A."/>
            <person name="Pangilinan J."/>
            <person name="Lindquist E.A."/>
            <person name="Lucas S."/>
            <person name="Paulsen I.T."/>
            <person name="Hattenrath-Lehmann T.K."/>
            <person name="Talmage S.C."/>
            <person name="Walker E.A."/>
            <person name="Koch F."/>
            <person name="Burson A.M."/>
            <person name="Marcoval M.A."/>
            <person name="Tang Y.Z."/>
            <person name="Lecleir G.R."/>
            <person name="Coyne K.J."/>
            <person name="Berg G.M."/>
            <person name="Bertrand E.M."/>
            <person name="Saito M.A."/>
            <person name="Gladyshev V.N."/>
            <person name="Grigoriev I.V."/>
        </authorList>
    </citation>
    <scope>NUCLEOTIDE SEQUENCE [LARGE SCALE GENOMIC DNA]</scope>
    <source>
        <strain evidence="3">CCMP 1984</strain>
    </source>
</reference>
<feature type="compositionally biased region" description="Basic residues" evidence="1">
    <location>
        <begin position="645"/>
        <end position="663"/>
    </location>
</feature>
<feature type="compositionally biased region" description="Low complexity" evidence="1">
    <location>
        <begin position="1559"/>
        <end position="1571"/>
    </location>
</feature>
<feature type="compositionally biased region" description="Basic residues" evidence="1">
    <location>
        <begin position="234"/>
        <end position="246"/>
    </location>
</feature>
<dbReference type="GeneID" id="20228349"/>
<dbReference type="Proteomes" id="UP000002729">
    <property type="component" value="Unassembled WGS sequence"/>
</dbReference>
<feature type="compositionally biased region" description="Basic and acidic residues" evidence="1">
    <location>
        <begin position="281"/>
        <end position="292"/>
    </location>
</feature>
<feature type="non-terminal residue" evidence="2">
    <location>
        <position position="1606"/>
    </location>
</feature>
<feature type="compositionally biased region" description="Basic and acidic residues" evidence="1">
    <location>
        <begin position="299"/>
        <end position="320"/>
    </location>
</feature>
<feature type="compositionally biased region" description="Basic residues" evidence="1">
    <location>
        <begin position="874"/>
        <end position="899"/>
    </location>
</feature>
<feature type="compositionally biased region" description="Basic residues" evidence="1">
    <location>
        <begin position="346"/>
        <end position="366"/>
    </location>
</feature>
<feature type="region of interest" description="Disordered" evidence="1">
    <location>
        <begin position="1204"/>
        <end position="1232"/>
    </location>
</feature>
<dbReference type="KEGG" id="aaf:AURANDRAFT_71693"/>
<feature type="compositionally biased region" description="Basic residues" evidence="1">
    <location>
        <begin position="384"/>
        <end position="397"/>
    </location>
</feature>
<feature type="region of interest" description="Disordered" evidence="1">
    <location>
        <begin position="1538"/>
        <end position="1606"/>
    </location>
</feature>
<feature type="region of interest" description="Disordered" evidence="1">
    <location>
        <begin position="82"/>
        <end position="116"/>
    </location>
</feature>
<accession>F0YA24</accession>
<feature type="compositionally biased region" description="Basic residues" evidence="1">
    <location>
        <begin position="678"/>
        <end position="689"/>
    </location>
</feature>
<feature type="compositionally biased region" description="Basic residues" evidence="1">
    <location>
        <begin position="1339"/>
        <end position="1349"/>
    </location>
</feature>
<dbReference type="InParanoid" id="F0YA24"/>
<feature type="compositionally biased region" description="Basic residues" evidence="1">
    <location>
        <begin position="603"/>
        <end position="617"/>
    </location>
</feature>
<feature type="compositionally biased region" description="Basic residues" evidence="1">
    <location>
        <begin position="1140"/>
        <end position="1153"/>
    </location>
</feature>
<feature type="compositionally biased region" description="Basic residues" evidence="1">
    <location>
        <begin position="487"/>
        <end position="505"/>
    </location>
</feature>
<name>F0YA24_AURAN</name>
<feature type="compositionally biased region" description="Basic residues" evidence="1">
    <location>
        <begin position="216"/>
        <end position="225"/>
    </location>
</feature>
<feature type="compositionally biased region" description="Basic residues" evidence="1">
    <location>
        <begin position="466"/>
        <end position="477"/>
    </location>
</feature>
<proteinExistence type="predicted"/>
<feature type="compositionally biased region" description="Basic and acidic residues" evidence="1">
    <location>
        <begin position="951"/>
        <end position="972"/>
    </location>
</feature>
<feature type="region of interest" description="Disordered" evidence="1">
    <location>
        <begin position="210"/>
        <end position="701"/>
    </location>
</feature>
<feature type="compositionally biased region" description="Low complexity" evidence="1">
    <location>
        <begin position="1584"/>
        <end position="1606"/>
    </location>
</feature>
<feature type="compositionally biased region" description="Basic and acidic residues" evidence="1">
    <location>
        <begin position="97"/>
        <end position="116"/>
    </location>
</feature>
<feature type="region of interest" description="Disordered" evidence="1">
    <location>
        <begin position="1093"/>
        <end position="1112"/>
    </location>
</feature>
<feature type="compositionally biased region" description="Basic and acidic residues" evidence="1">
    <location>
        <begin position="935"/>
        <end position="944"/>
    </location>
</feature>
<keyword evidence="3" id="KW-1185">Reference proteome</keyword>
<protein>
    <submittedName>
        <fullName evidence="2">Uncharacterized protein</fullName>
    </submittedName>
</protein>
<gene>
    <name evidence="2" type="ORF">AURANDRAFT_71693</name>
</gene>
<feature type="compositionally biased region" description="Basic residues" evidence="1">
    <location>
        <begin position="784"/>
        <end position="793"/>
    </location>
</feature>
<feature type="compositionally biased region" description="Basic and acidic residues" evidence="1">
    <location>
        <begin position="664"/>
        <end position="677"/>
    </location>
</feature>
<feature type="region of interest" description="Disordered" evidence="1">
    <location>
        <begin position="1140"/>
        <end position="1166"/>
    </location>
</feature>
<feature type="compositionally biased region" description="Basic residues" evidence="1">
    <location>
        <begin position="857"/>
        <end position="866"/>
    </location>
</feature>
<feature type="region of interest" description="Disordered" evidence="1">
    <location>
        <begin position="1034"/>
        <end position="1062"/>
    </location>
</feature>
<sequence>SSSRVARAYNPPKHDGRRRRHPQELHAPRVARHVVDDAAARDVRDAAARHDPDVGVVVHAHRRRPVVDVLQCVEDALEPAHVAPQHDAHVHGQGPPEDERAAARDRQGVREGVDREARRVPAGAGLRRRVDGGGFGPADGPRLRGHVLLPLHAARRAVGARREPEVRRRLRRHVQAPPLPLRHLAHGARGRGHGAHVAAAPRRAALARGSDLVRRGVARPARRGRAREPAPRALRGRRGRRRRRPRREPPRGAGRGPRLLRVHRRRLRALPLRRRRGVRRAPGEARGRVPEPRRRRRARGADLPRARARAGGDARADARRGAGPAGAAREARARARAAGRRGGAPRGRRGRREQRRRRSGRGRRRGRGAEAGGRRGGRGERRAPRARRAARGRRAARRAAQTRARGPRGGTTEPARRAAVERRVPGARGRGAVARGRAPRDRGRRRRLRRVRGEAPGRAQDGQERGRRRPVARRRRADGRALDRGRGRGRPRRRQPRATPGRRRRGAGDGDEGARRRRAQARGAARGARGPRPRRRGVARRRAARGRALEPRGRAPQGKARGQGRRRAKPGSAPRRGDGPRGGREGARRRGRGRAAPQGGGRARGRAPRPRGPRRPLRGALARPGPGRGRGGEAGRRARGQAPRARPRARRRRRARRAPRRRQREPPAHLRRGERAARRGRGAAPRRRVPPPPAAAAAPRVEHLLSRFERVRRAHAGLRLRGHRGRAAVQAPQGRVALVPAGLVVPARRGLARLRARGAEAVRAGLRGQGERPGRAGPRGPRGGARRRRRARARPADPPRRPGRLRRRARRAARRARGAAARRVGRVLRRDGRRVRPRVLGRRRRLRHGAAAARARGPARRRRRRAAGGGAALLHRRHGRARGPLVRHRREPRRHARHPGLHEGGDPGLHARRREGDGKGGPLDQSQGGRRRELRHAPRGDDASPRAAAGDAKDGLEEGPRAGDGHGRDVPRARHPRDGRRARLRAPGRRVQLQHHGLGVGEDAGPRAARQRGARGAGEGHVWVERRQLRSVAGRDERGRRLRAGQSGRGLRRPRGAGGGAVLRAHGRAEQRRLVRPLPEPRLPLEEEQGALRGRRRGAHGPRQLADARRVGVRRAALRPRGARAPRRLLRARRPEFSHRRAARLRLRPRRRRDGAGAVGAPAAGRVPRLRPLGAADLRPGQRPGDGGLRVLALEAVLRGARGEAGRVRGPRHRARRPFAGPRDEQGRRQGLLLHPEPRLGRVHGLPHEVLRDGEKARRGRHGVRGADVSSGRRGVALPVFTGSGPRVPRPPRRAPVLRRRGRRRGRRDALRRRGARGQGRGGEQPGAVSRDPGEVRRALRRPAARRRRDAGQAGPLPERAAPRHPHDRPGVVRALRRRGAGQPPLLDLPAPQEALQLHGLYAHPRGSSRGAGAGPELPALRRLRHDVQARRLGHAVLRAQDPALLALPGRRLLLHAVPAQRLAQAPEGVQAQAQEGAGPAPGAVPAVHGVRNAVVELARPARPDDGRVLLAERGDERGQVTDDRRRVGPVLLLGVVEQERDAPRPRVQRPGRPEGERAVVGAAGRAAEVGHGLLGERHVPVQAGPRAPPRAASRGPGSGSRPSGQ</sequence>
<feature type="compositionally biased region" description="Basic residues" evidence="1">
    <location>
        <begin position="258"/>
        <end position="279"/>
    </location>
</feature>
<feature type="non-terminal residue" evidence="2">
    <location>
        <position position="1"/>
    </location>
</feature>
<feature type="compositionally biased region" description="Basic residues" evidence="1">
    <location>
        <begin position="1290"/>
        <end position="1316"/>
    </location>
</feature>
<feature type="compositionally biased region" description="Low complexity" evidence="1">
    <location>
        <begin position="426"/>
        <end position="436"/>
    </location>
</feature>
<feature type="compositionally biased region" description="Basic residues" evidence="1">
    <location>
        <begin position="529"/>
        <end position="545"/>
    </location>
</feature>
<feature type="compositionally biased region" description="Basic residues" evidence="1">
    <location>
        <begin position="973"/>
        <end position="988"/>
    </location>
</feature>
<evidence type="ECO:0000313" key="3">
    <source>
        <dbReference type="Proteomes" id="UP000002729"/>
    </source>
</evidence>
<evidence type="ECO:0000313" key="2">
    <source>
        <dbReference type="EMBL" id="EGB07858.1"/>
    </source>
</evidence>
<dbReference type="RefSeq" id="XP_009037236.1">
    <property type="nucleotide sequence ID" value="XM_009038988.1"/>
</dbReference>
<feature type="compositionally biased region" description="Basic residues" evidence="1">
    <location>
        <begin position="823"/>
        <end position="848"/>
    </location>
</feature>
<feature type="compositionally biased region" description="Basic and acidic residues" evidence="1">
    <location>
        <begin position="414"/>
        <end position="424"/>
    </location>
</feature>
<dbReference type="EMBL" id="GL833129">
    <property type="protein sequence ID" value="EGB07858.1"/>
    <property type="molecule type" value="Genomic_DNA"/>
</dbReference>
<feature type="region of interest" description="Disordered" evidence="1">
    <location>
        <begin position="763"/>
        <end position="1020"/>
    </location>
</feature>
<feature type="region of interest" description="Disordered" evidence="1">
    <location>
        <begin position="1245"/>
        <end position="1370"/>
    </location>
</feature>
<feature type="compositionally biased region" description="Basic and acidic residues" evidence="1">
    <location>
        <begin position="451"/>
        <end position="465"/>
    </location>
</feature>
<feature type="compositionally biased region" description="Basic and acidic residues" evidence="1">
    <location>
        <begin position="575"/>
        <end position="588"/>
    </location>
</feature>
<dbReference type="OMA" id="THEATFG"/>
<organism evidence="3">
    <name type="scientific">Aureococcus anophagefferens</name>
    <name type="common">Harmful bloom alga</name>
    <dbReference type="NCBI Taxonomy" id="44056"/>
    <lineage>
        <taxon>Eukaryota</taxon>
        <taxon>Sar</taxon>
        <taxon>Stramenopiles</taxon>
        <taxon>Ochrophyta</taxon>
        <taxon>Pelagophyceae</taxon>
        <taxon>Pelagomonadales</taxon>
        <taxon>Pelagomonadaceae</taxon>
        <taxon>Aureococcus</taxon>
    </lineage>
</organism>
<feature type="region of interest" description="Disordered" evidence="1">
    <location>
        <begin position="1"/>
        <end position="26"/>
    </location>
</feature>